<reference evidence="4 5" key="1">
    <citation type="submission" date="2022-12" db="EMBL/GenBank/DDBJ databases">
        <title>Draft genome sequence of Paenibacillus sp. dW9.</title>
        <authorList>
            <person name="Choi E.-W."/>
            <person name="Kim D.-U."/>
        </authorList>
    </citation>
    <scope>NUCLEOTIDE SEQUENCE [LARGE SCALE GENOMIC DNA]</scope>
    <source>
        <strain evidence="5">dW9</strain>
    </source>
</reference>
<dbReference type="SUPFAM" id="SSF52540">
    <property type="entry name" value="P-loop containing nucleoside triphosphate hydrolases"/>
    <property type="match status" value="1"/>
</dbReference>
<dbReference type="InterPro" id="IPR003593">
    <property type="entry name" value="AAA+_ATPase"/>
</dbReference>
<organism evidence="4 5">
    <name type="scientific">Paenibacillus gyeongsangnamensis</name>
    <dbReference type="NCBI Taxonomy" id="3388067"/>
    <lineage>
        <taxon>Bacteria</taxon>
        <taxon>Bacillati</taxon>
        <taxon>Bacillota</taxon>
        <taxon>Bacilli</taxon>
        <taxon>Bacillales</taxon>
        <taxon>Paenibacillaceae</taxon>
        <taxon>Paenibacillus</taxon>
    </lineage>
</organism>
<dbReference type="SMART" id="SM00382">
    <property type="entry name" value="AAA"/>
    <property type="match status" value="1"/>
</dbReference>
<dbReference type="InterPro" id="IPR003439">
    <property type="entry name" value="ABC_transporter-like_ATP-bd"/>
</dbReference>
<name>A0ABT4QHP1_9BACL</name>
<dbReference type="RefSeq" id="WP_269884915.1">
    <property type="nucleotide sequence ID" value="NZ_JAQAGZ010000023.1"/>
</dbReference>
<sequence length="266" mass="29786">MAVVQAERLRKAFGGRPVLEELSFEVEAGEWVGILGPNGTGKSTLLHMISGVLQPDAGRVLLKGRPAGSYSRKAIARWVAVLQQDALPPIGFTVRETIEMGRYPYQNWFGDEPEDRSALVERILDWLKLRQLADRTLDRLSGGERQRVALGKVMAQEPMLLLLDEPTTFLDIGYQLEMMEWIRSWQQECGLTVVSVLHDLNLASQFCGRLLLLHEGHIAGMGTPDEVIRPDLLERVYGTRPHVLTHPDKRVPQILLGRAGYSDGSE</sequence>
<dbReference type="CDD" id="cd03214">
    <property type="entry name" value="ABC_Iron-Siderophores_B12_Hemin"/>
    <property type="match status" value="1"/>
</dbReference>
<dbReference type="Pfam" id="PF00005">
    <property type="entry name" value="ABC_tran"/>
    <property type="match status" value="1"/>
</dbReference>
<feature type="domain" description="ABC transporter" evidence="3">
    <location>
        <begin position="4"/>
        <end position="240"/>
    </location>
</feature>
<accession>A0ABT4QHP1</accession>
<comment type="caution">
    <text evidence="4">The sequence shown here is derived from an EMBL/GenBank/DDBJ whole genome shotgun (WGS) entry which is preliminary data.</text>
</comment>
<gene>
    <name evidence="4" type="ORF">O9H85_29130</name>
</gene>
<keyword evidence="2 4" id="KW-0067">ATP-binding</keyword>
<dbReference type="InterPro" id="IPR027417">
    <property type="entry name" value="P-loop_NTPase"/>
</dbReference>
<dbReference type="PROSITE" id="PS50893">
    <property type="entry name" value="ABC_TRANSPORTER_2"/>
    <property type="match status" value="1"/>
</dbReference>
<dbReference type="PANTHER" id="PTHR42794">
    <property type="entry name" value="HEMIN IMPORT ATP-BINDING PROTEIN HMUV"/>
    <property type="match status" value="1"/>
</dbReference>
<dbReference type="PANTHER" id="PTHR42794:SF2">
    <property type="entry name" value="ABC TRANSPORTER ATP-BINDING PROTEIN"/>
    <property type="match status" value="1"/>
</dbReference>
<evidence type="ECO:0000259" key="3">
    <source>
        <dbReference type="PROSITE" id="PS50893"/>
    </source>
</evidence>
<proteinExistence type="predicted"/>
<dbReference type="EMBL" id="JAQAGZ010000023">
    <property type="protein sequence ID" value="MCZ8516384.1"/>
    <property type="molecule type" value="Genomic_DNA"/>
</dbReference>
<keyword evidence="5" id="KW-1185">Reference proteome</keyword>
<dbReference type="InterPro" id="IPR017871">
    <property type="entry name" value="ABC_transporter-like_CS"/>
</dbReference>
<dbReference type="Gene3D" id="3.40.50.300">
    <property type="entry name" value="P-loop containing nucleotide triphosphate hydrolases"/>
    <property type="match status" value="1"/>
</dbReference>
<protein>
    <submittedName>
        <fullName evidence="4">ABC transporter ATP-binding protein</fullName>
    </submittedName>
</protein>
<dbReference type="Proteomes" id="UP001527882">
    <property type="component" value="Unassembled WGS sequence"/>
</dbReference>
<dbReference type="PROSITE" id="PS00211">
    <property type="entry name" value="ABC_TRANSPORTER_1"/>
    <property type="match status" value="1"/>
</dbReference>
<evidence type="ECO:0000313" key="4">
    <source>
        <dbReference type="EMBL" id="MCZ8516384.1"/>
    </source>
</evidence>
<dbReference type="GO" id="GO:0005524">
    <property type="term" value="F:ATP binding"/>
    <property type="evidence" value="ECO:0007669"/>
    <property type="project" value="UniProtKB-KW"/>
</dbReference>
<evidence type="ECO:0000256" key="2">
    <source>
        <dbReference type="ARBA" id="ARBA00022840"/>
    </source>
</evidence>
<evidence type="ECO:0000256" key="1">
    <source>
        <dbReference type="ARBA" id="ARBA00022741"/>
    </source>
</evidence>
<keyword evidence="1" id="KW-0547">Nucleotide-binding</keyword>
<evidence type="ECO:0000313" key="5">
    <source>
        <dbReference type="Proteomes" id="UP001527882"/>
    </source>
</evidence>